<gene>
    <name evidence="12" type="ORF">SAMN05421543_11414</name>
</gene>
<evidence type="ECO:0000256" key="9">
    <source>
        <dbReference type="SAM" id="Phobius"/>
    </source>
</evidence>
<dbReference type="GO" id="GO:0005524">
    <property type="term" value="F:ATP binding"/>
    <property type="evidence" value="ECO:0007669"/>
    <property type="project" value="UniProtKB-KW"/>
</dbReference>
<dbReference type="GO" id="GO:0000155">
    <property type="term" value="F:phosphorelay sensor kinase activity"/>
    <property type="evidence" value="ECO:0007669"/>
    <property type="project" value="InterPro"/>
</dbReference>
<dbReference type="PANTHER" id="PTHR24421">
    <property type="entry name" value="NITRATE/NITRITE SENSOR PROTEIN NARX-RELATED"/>
    <property type="match status" value="1"/>
</dbReference>
<dbReference type="GO" id="GO:0016020">
    <property type="term" value="C:membrane"/>
    <property type="evidence" value="ECO:0007669"/>
    <property type="project" value="InterPro"/>
</dbReference>
<dbReference type="PANTHER" id="PTHR24421:SF10">
    <property type="entry name" value="NITRATE_NITRITE SENSOR PROTEIN NARQ"/>
    <property type="match status" value="1"/>
</dbReference>
<dbReference type="EMBL" id="FPBV01000014">
    <property type="protein sequence ID" value="SFU93187.1"/>
    <property type="molecule type" value="Genomic_DNA"/>
</dbReference>
<evidence type="ECO:0000313" key="13">
    <source>
        <dbReference type="Proteomes" id="UP000183508"/>
    </source>
</evidence>
<dbReference type="OrthoDB" id="773385at2"/>
<evidence type="ECO:0000256" key="2">
    <source>
        <dbReference type="ARBA" id="ARBA00012438"/>
    </source>
</evidence>
<dbReference type="GO" id="GO:0046983">
    <property type="term" value="F:protein dimerization activity"/>
    <property type="evidence" value="ECO:0007669"/>
    <property type="project" value="InterPro"/>
</dbReference>
<organism evidence="12 13">
    <name type="scientific">Alicyclobacillus macrosporangiidus</name>
    <dbReference type="NCBI Taxonomy" id="392015"/>
    <lineage>
        <taxon>Bacteria</taxon>
        <taxon>Bacillati</taxon>
        <taxon>Bacillota</taxon>
        <taxon>Bacilli</taxon>
        <taxon>Bacillales</taxon>
        <taxon>Alicyclobacillaceae</taxon>
        <taxon>Alicyclobacillus</taxon>
    </lineage>
</organism>
<comment type="catalytic activity">
    <reaction evidence="1">
        <text>ATP + protein L-histidine = ADP + protein N-phospho-L-histidine.</text>
        <dbReference type="EC" id="2.7.13.3"/>
    </reaction>
</comment>
<keyword evidence="5" id="KW-0547">Nucleotide-binding</keyword>
<dbReference type="Pfam" id="PF02518">
    <property type="entry name" value="HATPase_c"/>
    <property type="match status" value="1"/>
</dbReference>
<keyword evidence="13" id="KW-1185">Reference proteome</keyword>
<dbReference type="Gene3D" id="1.20.5.1930">
    <property type="match status" value="1"/>
</dbReference>
<dbReference type="STRING" id="392015.SAMN05421543_11414"/>
<dbReference type="Pfam" id="PF07730">
    <property type="entry name" value="HisKA_3"/>
    <property type="match status" value="1"/>
</dbReference>
<evidence type="ECO:0000256" key="7">
    <source>
        <dbReference type="ARBA" id="ARBA00022840"/>
    </source>
</evidence>
<feature type="domain" description="Signal transduction histidine kinase subgroup 3 dimerisation and phosphoacceptor" evidence="11">
    <location>
        <begin position="80"/>
        <end position="148"/>
    </location>
</feature>
<dbReference type="Gene3D" id="3.30.565.10">
    <property type="entry name" value="Histidine kinase-like ATPase, C-terminal domain"/>
    <property type="match status" value="1"/>
</dbReference>
<name>A0A1I7K6X1_9BACL</name>
<keyword evidence="9" id="KW-0472">Membrane</keyword>
<dbReference type="RefSeq" id="WP_074953578.1">
    <property type="nucleotide sequence ID" value="NZ_FPBV01000014.1"/>
</dbReference>
<evidence type="ECO:0000256" key="1">
    <source>
        <dbReference type="ARBA" id="ARBA00000085"/>
    </source>
</evidence>
<feature type="domain" description="Histidine kinase/HSP90-like ATPase" evidence="10">
    <location>
        <begin position="189"/>
        <end position="274"/>
    </location>
</feature>
<evidence type="ECO:0000256" key="8">
    <source>
        <dbReference type="ARBA" id="ARBA00023012"/>
    </source>
</evidence>
<keyword evidence="3" id="KW-0597">Phosphoprotein</keyword>
<keyword evidence="7" id="KW-0067">ATP-binding</keyword>
<accession>A0A1I7K6X1</accession>
<dbReference type="EC" id="2.7.13.3" evidence="2"/>
<keyword evidence="6 12" id="KW-0418">Kinase</keyword>
<evidence type="ECO:0000256" key="4">
    <source>
        <dbReference type="ARBA" id="ARBA00022679"/>
    </source>
</evidence>
<dbReference type="InterPro" id="IPR003594">
    <property type="entry name" value="HATPase_dom"/>
</dbReference>
<dbReference type="SUPFAM" id="SSF55874">
    <property type="entry name" value="ATPase domain of HSP90 chaperone/DNA topoisomerase II/histidine kinase"/>
    <property type="match status" value="1"/>
</dbReference>
<reference evidence="13" key="1">
    <citation type="submission" date="2016-10" db="EMBL/GenBank/DDBJ databases">
        <authorList>
            <person name="Varghese N."/>
        </authorList>
    </citation>
    <scope>NUCLEOTIDE SEQUENCE [LARGE SCALE GENOMIC DNA]</scope>
    <source>
        <strain evidence="13">DSM 17980</strain>
    </source>
</reference>
<protein>
    <recommendedName>
        <fullName evidence="2">histidine kinase</fullName>
        <ecNumber evidence="2">2.7.13.3</ecNumber>
    </recommendedName>
</protein>
<evidence type="ECO:0000256" key="3">
    <source>
        <dbReference type="ARBA" id="ARBA00022553"/>
    </source>
</evidence>
<feature type="transmembrane region" description="Helical" evidence="9">
    <location>
        <begin position="40"/>
        <end position="58"/>
    </location>
</feature>
<proteinExistence type="predicted"/>
<evidence type="ECO:0000256" key="5">
    <source>
        <dbReference type="ARBA" id="ARBA00022741"/>
    </source>
</evidence>
<evidence type="ECO:0000256" key="6">
    <source>
        <dbReference type="ARBA" id="ARBA00022777"/>
    </source>
</evidence>
<evidence type="ECO:0000313" key="12">
    <source>
        <dbReference type="EMBL" id="SFU93187.1"/>
    </source>
</evidence>
<sequence length="277" mass="30794">MPLRYYRVTLVLGPAGIVLAAELVRHQFGLPYVSMSKGNWLMALLTAVVIALFSQGLFRRFEAATQSLARERAARAVMEERERLARELHDQIAQTLFSIGIQLEALRQASAGTDADRPEIEEAWREIRVALREVDDNVRQVIFHLRRPLDDGPDLHSRLRALLTQAFWSQDIRWEVRMDPSVRLTPAEEVQLFGIAQEAIANVKKHAGATRVRVALESNPAGGWAFRVEDDGRGFQPGAGVGHYGIQIMASRANEIGACLEMEPAAPGTTVRVVKPG</sequence>
<dbReference type="InterPro" id="IPR011712">
    <property type="entry name" value="Sig_transdc_His_kin_sub3_dim/P"/>
</dbReference>
<dbReference type="AlphaFoldDB" id="A0A1I7K6X1"/>
<keyword evidence="4" id="KW-0808">Transferase</keyword>
<dbReference type="InterPro" id="IPR050482">
    <property type="entry name" value="Sensor_HK_TwoCompSys"/>
</dbReference>
<keyword evidence="9" id="KW-1133">Transmembrane helix</keyword>
<dbReference type="Proteomes" id="UP000183508">
    <property type="component" value="Unassembled WGS sequence"/>
</dbReference>
<keyword evidence="8" id="KW-0902">Two-component regulatory system</keyword>
<dbReference type="CDD" id="cd16917">
    <property type="entry name" value="HATPase_UhpB-NarQ-NarX-like"/>
    <property type="match status" value="1"/>
</dbReference>
<evidence type="ECO:0000259" key="10">
    <source>
        <dbReference type="Pfam" id="PF02518"/>
    </source>
</evidence>
<evidence type="ECO:0000259" key="11">
    <source>
        <dbReference type="Pfam" id="PF07730"/>
    </source>
</evidence>
<dbReference type="InterPro" id="IPR036890">
    <property type="entry name" value="HATPase_C_sf"/>
</dbReference>
<keyword evidence="9" id="KW-0812">Transmembrane</keyword>